<keyword evidence="1" id="KW-0614">Plasmid</keyword>
<evidence type="ECO:0000313" key="1">
    <source>
        <dbReference type="EMBL" id="ABO59784.1"/>
    </source>
</evidence>
<dbReference type="HOGENOM" id="CLU_2714721_0_0_4"/>
<dbReference type="EMBL" id="CP000617">
    <property type="protein sequence ID" value="ABO59784.1"/>
    <property type="molecule type" value="Genomic_DNA"/>
</dbReference>
<accession>A4JU31</accession>
<dbReference type="AlphaFoldDB" id="A4JU31"/>
<sequence>MRMTKLEDLTPSQQWALRDCANYPPGKYVWKRVTMRKLSALGLTRELEGGAYALTAAGEHLVDQLRGPRRQR</sequence>
<dbReference type="KEGG" id="bvi:Bcep1808_6897"/>
<dbReference type="Proteomes" id="UP000002287">
    <property type="component" value="Plasmid pBVIE01"/>
</dbReference>
<evidence type="ECO:0000313" key="2">
    <source>
        <dbReference type="Proteomes" id="UP000002287"/>
    </source>
</evidence>
<organism evidence="1 2">
    <name type="scientific">Burkholderia vietnamiensis (strain G4 / LMG 22486)</name>
    <name type="common">Burkholderia cepacia (strain R1808)</name>
    <dbReference type="NCBI Taxonomy" id="269482"/>
    <lineage>
        <taxon>Bacteria</taxon>
        <taxon>Pseudomonadati</taxon>
        <taxon>Pseudomonadota</taxon>
        <taxon>Betaproteobacteria</taxon>
        <taxon>Burkholderiales</taxon>
        <taxon>Burkholderiaceae</taxon>
        <taxon>Burkholderia</taxon>
        <taxon>Burkholderia cepacia complex</taxon>
    </lineage>
</organism>
<geneLocation type="plasmid" evidence="1 2">
    <name>pBVIE01</name>
</geneLocation>
<gene>
    <name evidence="1" type="ordered locus">Bcep1808_6897</name>
</gene>
<reference evidence="1 2" key="1">
    <citation type="submission" date="2007-03" db="EMBL/GenBank/DDBJ databases">
        <title>Complete sequence of plasmid pBVIE01 of Burkholderia vietnamiensis G4.</title>
        <authorList>
            <consortium name="US DOE Joint Genome Institute"/>
            <person name="Copeland A."/>
            <person name="Lucas S."/>
            <person name="Lapidus A."/>
            <person name="Barry K."/>
            <person name="Detter J.C."/>
            <person name="Glavina del Rio T."/>
            <person name="Hammon N."/>
            <person name="Israni S."/>
            <person name="Dalin E."/>
            <person name="Tice H."/>
            <person name="Pitluck S."/>
            <person name="Chain P."/>
            <person name="Malfatti S."/>
            <person name="Shin M."/>
            <person name="Vergez L."/>
            <person name="Schmutz J."/>
            <person name="Larimer F."/>
            <person name="Land M."/>
            <person name="Hauser L."/>
            <person name="Kyrpides N."/>
            <person name="Tiedje J."/>
            <person name="Richardson P."/>
        </authorList>
    </citation>
    <scope>NUCLEOTIDE SEQUENCE [LARGE SCALE GENOMIC DNA]</scope>
    <source>
        <strain evidence="2">G4 / LMG 22486</strain>
        <plasmid evidence="1 2">pBVIE01</plasmid>
    </source>
</reference>
<name>A4JU31_BURVG</name>
<proteinExistence type="predicted"/>
<protein>
    <submittedName>
        <fullName evidence="1">Uncharacterized protein</fullName>
    </submittedName>
</protein>